<proteinExistence type="predicted"/>
<evidence type="ECO:0000313" key="1">
    <source>
        <dbReference type="EMBL" id="MDG0945317.1"/>
    </source>
</evidence>
<feature type="non-terminal residue" evidence="1">
    <location>
        <position position="104"/>
    </location>
</feature>
<reference evidence="1 2" key="1">
    <citation type="submission" date="2023-03" db="EMBL/GenBank/DDBJ databases">
        <title>Genetic diversity of Bacillus cereus sensu lato isolates from Slovenia.</title>
        <authorList>
            <person name="Abdelli M."/>
        </authorList>
    </citation>
    <scope>NUCLEOTIDE SEQUENCE [LARGE SCALE GENOMIC DNA]</scope>
    <source>
        <strain evidence="1 2">SIBC61B</strain>
    </source>
</reference>
<evidence type="ECO:0000313" key="2">
    <source>
        <dbReference type="Proteomes" id="UP001221338"/>
    </source>
</evidence>
<keyword evidence="2" id="KW-1185">Reference proteome</keyword>
<name>A0ABT6E4M0_9BACI</name>
<gene>
    <name evidence="1" type="ORF">P6U22_30030</name>
</gene>
<protein>
    <submittedName>
        <fullName evidence="1">ATPase</fullName>
    </submittedName>
</protein>
<organism evidence="1 2">
    <name type="scientific">Bacillus paranthracis</name>
    <dbReference type="NCBI Taxonomy" id="2026186"/>
    <lineage>
        <taxon>Bacteria</taxon>
        <taxon>Bacillati</taxon>
        <taxon>Bacillota</taxon>
        <taxon>Bacilli</taxon>
        <taxon>Bacillales</taxon>
        <taxon>Bacillaceae</taxon>
        <taxon>Bacillus</taxon>
        <taxon>Bacillus cereus group</taxon>
    </lineage>
</organism>
<dbReference type="EMBL" id="JARPRV010000114">
    <property type="protein sequence ID" value="MDG0945317.1"/>
    <property type="molecule type" value="Genomic_DNA"/>
</dbReference>
<dbReference type="SUPFAM" id="SSF55781">
    <property type="entry name" value="GAF domain-like"/>
    <property type="match status" value="1"/>
</dbReference>
<sequence length="104" mass="11764">MVSDQTRYSRLANITKIINTKLELRDVLQRVTMAISEEIVRCDAVGIYLPQEDGTFRGFAGKPETINGVTLDTQVIDPEIDLLAKEVIETKKTIYIPDTSKDHR</sequence>
<dbReference type="Gene3D" id="3.30.450.40">
    <property type="match status" value="1"/>
</dbReference>
<accession>A0ABT6E4M0</accession>
<dbReference type="Proteomes" id="UP001221338">
    <property type="component" value="Unassembled WGS sequence"/>
</dbReference>
<comment type="caution">
    <text evidence="1">The sequence shown here is derived from an EMBL/GenBank/DDBJ whole genome shotgun (WGS) entry which is preliminary data.</text>
</comment>
<dbReference type="InterPro" id="IPR029016">
    <property type="entry name" value="GAF-like_dom_sf"/>
</dbReference>